<dbReference type="AlphaFoldDB" id="A0A9W7J2G0"/>
<keyword evidence="2" id="KW-1185">Reference proteome</keyword>
<proteinExistence type="predicted"/>
<name>A0A9W7J2G0_HIBTR</name>
<dbReference type="OrthoDB" id="2789670at2759"/>
<protein>
    <submittedName>
        <fullName evidence="1">Uncharacterized protein</fullName>
    </submittedName>
</protein>
<reference evidence="1" key="1">
    <citation type="submission" date="2023-05" db="EMBL/GenBank/DDBJ databases">
        <title>Genome and transcriptome analyses reveal genes involved in the formation of fine ridges on petal epidermal cells in Hibiscus trionum.</title>
        <authorList>
            <person name="Koshimizu S."/>
            <person name="Masuda S."/>
            <person name="Ishii T."/>
            <person name="Shirasu K."/>
            <person name="Hoshino A."/>
            <person name="Arita M."/>
        </authorList>
    </citation>
    <scope>NUCLEOTIDE SEQUENCE</scope>
    <source>
        <strain evidence="1">Hamamatsu line</strain>
    </source>
</reference>
<dbReference type="Proteomes" id="UP001165190">
    <property type="component" value="Unassembled WGS sequence"/>
</dbReference>
<dbReference type="EMBL" id="BSYR01000048">
    <property type="protein sequence ID" value="GMJ07281.1"/>
    <property type="molecule type" value="Genomic_DNA"/>
</dbReference>
<accession>A0A9W7J2G0</accession>
<comment type="caution">
    <text evidence="1">The sequence shown here is derived from an EMBL/GenBank/DDBJ whole genome shotgun (WGS) entry which is preliminary data.</text>
</comment>
<sequence>MKALNKKLDRFHDHVFDEHKQKRKKLGKYFVAQDMVGLLLQLADDPDLDIKLTYDALRGLTLMLAQIAP</sequence>
<organism evidence="1 2">
    <name type="scientific">Hibiscus trionum</name>
    <name type="common">Flower of an hour</name>
    <dbReference type="NCBI Taxonomy" id="183268"/>
    <lineage>
        <taxon>Eukaryota</taxon>
        <taxon>Viridiplantae</taxon>
        <taxon>Streptophyta</taxon>
        <taxon>Embryophyta</taxon>
        <taxon>Tracheophyta</taxon>
        <taxon>Spermatophyta</taxon>
        <taxon>Magnoliopsida</taxon>
        <taxon>eudicotyledons</taxon>
        <taxon>Gunneridae</taxon>
        <taxon>Pentapetalae</taxon>
        <taxon>rosids</taxon>
        <taxon>malvids</taxon>
        <taxon>Malvales</taxon>
        <taxon>Malvaceae</taxon>
        <taxon>Malvoideae</taxon>
        <taxon>Hibiscus</taxon>
    </lineage>
</organism>
<evidence type="ECO:0000313" key="2">
    <source>
        <dbReference type="Proteomes" id="UP001165190"/>
    </source>
</evidence>
<gene>
    <name evidence="1" type="ORF">HRI_004397300</name>
</gene>
<evidence type="ECO:0000313" key="1">
    <source>
        <dbReference type="EMBL" id="GMJ07281.1"/>
    </source>
</evidence>